<proteinExistence type="predicted"/>
<feature type="compositionally biased region" description="Low complexity" evidence="1">
    <location>
        <begin position="88"/>
        <end position="105"/>
    </location>
</feature>
<sequence length="105" mass="11244">MSAVSASYGIRPGHRPVGGAEHARRTRPAPRPSARYAGYGTVNRRDTEPRGRELPERMDEAGIGVQLPRLRVALLLSVLQRRVTHSAGSHTVQGHSSSVTVVGVG</sequence>
<dbReference type="HOGENOM" id="CLU_2234688_0_0_10"/>
<name>D5H7T8_SALRM</name>
<dbReference type="AlphaFoldDB" id="D5H7T8"/>
<accession>D5H7T8</accession>
<feature type="compositionally biased region" description="Basic and acidic residues" evidence="1">
    <location>
        <begin position="43"/>
        <end position="59"/>
    </location>
</feature>
<feature type="region of interest" description="Disordered" evidence="1">
    <location>
        <begin position="85"/>
        <end position="105"/>
    </location>
</feature>
<gene>
    <name evidence="2" type="ordered locus">SRM_01172</name>
</gene>
<dbReference type="EMBL" id="FP565814">
    <property type="protein sequence ID" value="CBH24093.1"/>
    <property type="molecule type" value="Genomic_DNA"/>
</dbReference>
<protein>
    <submittedName>
        <fullName evidence="2">Uncharacterized protein</fullName>
    </submittedName>
</protein>
<evidence type="ECO:0000313" key="2">
    <source>
        <dbReference type="EMBL" id="CBH24093.1"/>
    </source>
</evidence>
<evidence type="ECO:0000313" key="3">
    <source>
        <dbReference type="Proteomes" id="UP000000933"/>
    </source>
</evidence>
<reference evidence="3" key="2">
    <citation type="submission" date="2010-04" db="EMBL/GenBank/DDBJ databases">
        <title>Genome sequence of Salinibacter ruber M8.</title>
        <authorList>
            <consortium name="Genoscope"/>
        </authorList>
    </citation>
    <scope>NUCLEOTIDE SEQUENCE [LARGE SCALE GENOMIC DNA]</scope>
    <source>
        <strain evidence="3">M8</strain>
    </source>
</reference>
<dbReference type="KEGG" id="srm:SRM_01172"/>
<organism evidence="2 3">
    <name type="scientific">Salinibacter ruber (strain M8)</name>
    <dbReference type="NCBI Taxonomy" id="761659"/>
    <lineage>
        <taxon>Bacteria</taxon>
        <taxon>Pseudomonadati</taxon>
        <taxon>Rhodothermota</taxon>
        <taxon>Rhodothermia</taxon>
        <taxon>Rhodothermales</taxon>
        <taxon>Salinibacteraceae</taxon>
        <taxon>Salinibacter</taxon>
    </lineage>
</organism>
<reference evidence="2 3" key="1">
    <citation type="journal article" date="2010" name="ISME J.">
        <title>Fine-scale evolution: genomic, phenotypic and ecological differentiation in two coexisting Salinibacter ruber strains.</title>
        <authorList>
            <person name="Pena A."/>
            <person name="Teeling H."/>
            <person name="Huerta-Cepas J."/>
            <person name="Santos F."/>
            <person name="Yarza P."/>
            <person name="Brito-Echeverria J."/>
            <person name="Lucio M."/>
            <person name="Schmitt-Kopplin P."/>
            <person name="Meseguer I."/>
            <person name="Schenowitz C."/>
            <person name="Dossat C."/>
            <person name="Barbe V."/>
            <person name="Dopazo J."/>
            <person name="Rossello-Mora R."/>
            <person name="Schuler M."/>
            <person name="Glockner F.O."/>
            <person name="Amann R."/>
            <person name="Gabaldon T."/>
            <person name="Anton J."/>
        </authorList>
    </citation>
    <scope>NUCLEOTIDE SEQUENCE [LARGE SCALE GENOMIC DNA]</scope>
    <source>
        <strain evidence="2 3">M8</strain>
    </source>
</reference>
<feature type="region of interest" description="Disordered" evidence="1">
    <location>
        <begin position="1"/>
        <end position="59"/>
    </location>
</feature>
<dbReference type="Proteomes" id="UP000000933">
    <property type="component" value="Chromosome"/>
</dbReference>
<evidence type="ECO:0000256" key="1">
    <source>
        <dbReference type="SAM" id="MobiDB-lite"/>
    </source>
</evidence>